<evidence type="ECO:0000313" key="1">
    <source>
        <dbReference type="EMBL" id="KKT99370.1"/>
    </source>
</evidence>
<dbReference type="AlphaFoldDB" id="A0A837IDX8"/>
<protein>
    <submittedName>
        <fullName evidence="1">Uncharacterized protein</fullName>
    </submittedName>
</protein>
<organism evidence="1 2">
    <name type="scientific">Candidatus Collierbacteria bacterium GW2011_GWB2_45_17</name>
    <dbReference type="NCBI Taxonomy" id="1618388"/>
    <lineage>
        <taxon>Bacteria</taxon>
        <taxon>Candidatus Collieribacteriota</taxon>
    </lineage>
</organism>
<evidence type="ECO:0000313" key="2">
    <source>
        <dbReference type="Proteomes" id="UP000034078"/>
    </source>
</evidence>
<accession>A0A837IDX8</accession>
<name>A0A837IDX8_9BACT</name>
<dbReference type="EMBL" id="LCKO01000010">
    <property type="protein sequence ID" value="KKT99370.1"/>
    <property type="molecule type" value="Genomic_DNA"/>
</dbReference>
<gene>
    <name evidence="1" type="ORF">UX01_C0010G0002</name>
</gene>
<proteinExistence type="predicted"/>
<sequence>MEITNLDLGIFEKLGVGELSRKLEAIDAGRQAMKEDYFTKRQTIFDASGEHQDEYREIEKRISENIEGLNLLNPHRDPFLMEDSYEYFVDYDLLDKLENKIIDGCGDKAFQQMHRTWEMLGHFRERLDYAVFKKKMAEMGGELD</sequence>
<comment type="caution">
    <text evidence="1">The sequence shown here is derived from an EMBL/GenBank/DDBJ whole genome shotgun (WGS) entry which is preliminary data.</text>
</comment>
<dbReference type="Proteomes" id="UP000034078">
    <property type="component" value="Unassembled WGS sequence"/>
</dbReference>
<reference evidence="1 2" key="1">
    <citation type="journal article" date="2015" name="Nature">
        <title>rRNA introns, odd ribosomes, and small enigmatic genomes across a large radiation of phyla.</title>
        <authorList>
            <person name="Brown C.T."/>
            <person name="Hug L.A."/>
            <person name="Thomas B.C."/>
            <person name="Sharon I."/>
            <person name="Castelle C.J."/>
            <person name="Singh A."/>
            <person name="Wilkins M.J."/>
            <person name="Williams K.H."/>
            <person name="Banfield J.F."/>
        </authorList>
    </citation>
    <scope>NUCLEOTIDE SEQUENCE [LARGE SCALE GENOMIC DNA]</scope>
</reference>